<accession>A0A060SXX0</accession>
<organism evidence="1 2">
    <name type="scientific">Pycnoporus cinnabarinus</name>
    <name type="common">Cinnabar-red polypore</name>
    <name type="synonym">Trametes cinnabarina</name>
    <dbReference type="NCBI Taxonomy" id="5643"/>
    <lineage>
        <taxon>Eukaryota</taxon>
        <taxon>Fungi</taxon>
        <taxon>Dikarya</taxon>
        <taxon>Basidiomycota</taxon>
        <taxon>Agaricomycotina</taxon>
        <taxon>Agaricomycetes</taxon>
        <taxon>Polyporales</taxon>
        <taxon>Polyporaceae</taxon>
        <taxon>Trametes</taxon>
    </lineage>
</organism>
<dbReference type="AlphaFoldDB" id="A0A060SXX0"/>
<sequence length="246" mass="27841">MTSQPPKHILMLPIHMWGRARPLAVLASRMVRMRPILITLCIADKLWDRTKAEIESDFTPEEGEYLSRIRLLRIEQGADWMDSAGIRDHFLKIWSSLCAGESVAYEAVDGSTGLINLLSEPLNAIVIDNLIVEVMEALHKQRLASPRSLSLRLYAWSPVSSDFMVAQGRTDPMPFVRALQEQQNISLADAAVAVFNTKHGRLIQSPCLPDMYDYEFSPQSYPFPKEIVARIFTKVVEQVYPSIITI</sequence>
<dbReference type="Proteomes" id="UP000029665">
    <property type="component" value="Unassembled WGS sequence"/>
</dbReference>
<comment type="caution">
    <text evidence="1">The sequence shown here is derived from an EMBL/GenBank/DDBJ whole genome shotgun (WGS) entry which is preliminary data.</text>
</comment>
<proteinExistence type="predicted"/>
<dbReference type="Gene3D" id="3.40.50.2000">
    <property type="entry name" value="Glycogen Phosphorylase B"/>
    <property type="match status" value="1"/>
</dbReference>
<keyword evidence="2" id="KW-1185">Reference proteome</keyword>
<dbReference type="HOGENOM" id="CLU_1262231_0_0_1"/>
<protein>
    <submittedName>
        <fullName evidence="1">Uncharacterized protein</fullName>
    </submittedName>
</protein>
<evidence type="ECO:0000313" key="1">
    <source>
        <dbReference type="EMBL" id="CDO77373.1"/>
    </source>
</evidence>
<dbReference type="OrthoDB" id="5835829at2759"/>
<evidence type="ECO:0000313" key="2">
    <source>
        <dbReference type="Proteomes" id="UP000029665"/>
    </source>
</evidence>
<dbReference type="EMBL" id="CCBP010000451">
    <property type="protein sequence ID" value="CDO77373.1"/>
    <property type="molecule type" value="Genomic_DNA"/>
</dbReference>
<name>A0A060SXX0_PYCCI</name>
<gene>
    <name evidence="1" type="ORF">BN946_scf184787.g22</name>
</gene>
<reference evidence="1" key="1">
    <citation type="submission" date="2014-01" db="EMBL/GenBank/DDBJ databases">
        <title>The genome of the white-rot fungus Pycnoporus cinnabarinus: a basidiomycete model with a versatile arsenal for lignocellulosic biomass breakdown.</title>
        <authorList>
            <person name="Levasseur A."/>
            <person name="Lomascolo A."/>
            <person name="Ruiz-Duenas F.J."/>
            <person name="Uzan E."/>
            <person name="Piumi F."/>
            <person name="Kues U."/>
            <person name="Ram A.F.J."/>
            <person name="Murat C."/>
            <person name="Haon M."/>
            <person name="Benoit I."/>
            <person name="Arfi Y."/>
            <person name="Chevret D."/>
            <person name="Drula E."/>
            <person name="Kwon M.J."/>
            <person name="Gouret P."/>
            <person name="Lesage-Meessen L."/>
            <person name="Lombard V."/>
            <person name="Mariette J."/>
            <person name="Noirot C."/>
            <person name="Park J."/>
            <person name="Patyshakuliyeva A."/>
            <person name="Wieneger R.A.B."/>
            <person name="Wosten H.A.B."/>
            <person name="Martin F."/>
            <person name="Coutinho P.M."/>
            <person name="de Vries R."/>
            <person name="Martinez A.T."/>
            <person name="Klopp C."/>
            <person name="Pontarotti P."/>
            <person name="Henrissat B."/>
            <person name="Record E."/>
        </authorList>
    </citation>
    <scope>NUCLEOTIDE SEQUENCE [LARGE SCALE GENOMIC DNA]</scope>
    <source>
        <strain evidence="1">BRFM137</strain>
    </source>
</reference>